<keyword evidence="1" id="KW-0732">Signal</keyword>
<accession>A0A8H4JAE1</accession>
<feature type="signal peptide" evidence="1">
    <location>
        <begin position="1"/>
        <end position="21"/>
    </location>
</feature>
<dbReference type="AlphaFoldDB" id="A0A8H4JAE1"/>
<name>A0A8H4JAE1_9HYPO</name>
<sequence length="205" mass="21708">MHFPTITKVLLCAAVIGTTSALSIEEEMAPHLGVHVDTVYELMNTTDFGALDATKWAATFDQPVDVLATWSEETKMRMFSTLQELLSIEPEKNKRANTQAQINSADADIKGREQKVLKEVTDDEQQDKIRCTSKTNCVLCIGAAGTAGVGVIASCTATALGEEALTAAPTAGWSTAAVIATWVACIAKPVAAFLVATGVCLKTTT</sequence>
<organism evidence="2 3">
    <name type="scientific">Fusarium acutatum</name>
    <dbReference type="NCBI Taxonomy" id="78861"/>
    <lineage>
        <taxon>Eukaryota</taxon>
        <taxon>Fungi</taxon>
        <taxon>Dikarya</taxon>
        <taxon>Ascomycota</taxon>
        <taxon>Pezizomycotina</taxon>
        <taxon>Sordariomycetes</taxon>
        <taxon>Hypocreomycetidae</taxon>
        <taxon>Hypocreales</taxon>
        <taxon>Nectriaceae</taxon>
        <taxon>Fusarium</taxon>
        <taxon>Fusarium fujikuroi species complex</taxon>
    </lineage>
</organism>
<dbReference type="Proteomes" id="UP000536711">
    <property type="component" value="Unassembled WGS sequence"/>
</dbReference>
<feature type="chain" id="PRO_5034558128" evidence="1">
    <location>
        <begin position="22"/>
        <end position="205"/>
    </location>
</feature>
<gene>
    <name evidence="2" type="ORF">FACUT_14184</name>
</gene>
<evidence type="ECO:0000313" key="2">
    <source>
        <dbReference type="EMBL" id="KAF4414555.1"/>
    </source>
</evidence>
<dbReference type="EMBL" id="JAADJF010000873">
    <property type="protein sequence ID" value="KAF4414555.1"/>
    <property type="molecule type" value="Genomic_DNA"/>
</dbReference>
<comment type="caution">
    <text evidence="2">The sequence shown here is derived from an EMBL/GenBank/DDBJ whole genome shotgun (WGS) entry which is preliminary data.</text>
</comment>
<protein>
    <submittedName>
        <fullName evidence="2">Uncharacterized protein</fullName>
    </submittedName>
</protein>
<dbReference type="OrthoDB" id="5100457at2759"/>
<proteinExistence type="predicted"/>
<evidence type="ECO:0000256" key="1">
    <source>
        <dbReference type="SAM" id="SignalP"/>
    </source>
</evidence>
<evidence type="ECO:0000313" key="3">
    <source>
        <dbReference type="Proteomes" id="UP000536711"/>
    </source>
</evidence>
<reference evidence="2 3" key="1">
    <citation type="submission" date="2020-01" db="EMBL/GenBank/DDBJ databases">
        <title>Identification and distribution of gene clusters putatively required for synthesis of sphingolipid metabolism inhibitors in phylogenetically diverse species of the filamentous fungus Fusarium.</title>
        <authorList>
            <person name="Kim H.-S."/>
            <person name="Busman M."/>
            <person name="Brown D.W."/>
            <person name="Divon H."/>
            <person name="Uhlig S."/>
            <person name="Proctor R.H."/>
        </authorList>
    </citation>
    <scope>NUCLEOTIDE SEQUENCE [LARGE SCALE GENOMIC DNA]</scope>
    <source>
        <strain evidence="2 3">NRRL 13308</strain>
    </source>
</reference>
<keyword evidence="3" id="KW-1185">Reference proteome</keyword>